<keyword evidence="2" id="KW-1185">Reference proteome</keyword>
<dbReference type="Gene3D" id="3.30.930.20">
    <property type="entry name" value="Protein of unknown function DUF1054"/>
    <property type="match status" value="1"/>
</dbReference>
<dbReference type="InterPro" id="IPR053707">
    <property type="entry name" value="UPF0637_domain_sf"/>
</dbReference>
<dbReference type="SUPFAM" id="SSF142913">
    <property type="entry name" value="YktB/PF0168-like"/>
    <property type="match status" value="1"/>
</dbReference>
<organism evidence="1 2">
    <name type="scientific">Lacticaseibacillus jixianensis</name>
    <dbReference type="NCBI Taxonomy" id="2486012"/>
    <lineage>
        <taxon>Bacteria</taxon>
        <taxon>Bacillati</taxon>
        <taxon>Bacillota</taxon>
        <taxon>Bacilli</taxon>
        <taxon>Lactobacillales</taxon>
        <taxon>Lactobacillaceae</taxon>
        <taxon>Lacticaseibacillus</taxon>
    </lineage>
</organism>
<accession>A0ABW4BBI5</accession>
<dbReference type="InterPro" id="IPR009403">
    <property type="entry name" value="UPF0637"/>
</dbReference>
<proteinExistence type="predicted"/>
<name>A0ABW4BBI5_9LACO</name>
<evidence type="ECO:0000313" key="2">
    <source>
        <dbReference type="Proteomes" id="UP001597249"/>
    </source>
</evidence>
<reference evidence="2" key="1">
    <citation type="journal article" date="2019" name="Int. J. Syst. Evol. Microbiol.">
        <title>The Global Catalogue of Microorganisms (GCM) 10K type strain sequencing project: providing services to taxonomists for standard genome sequencing and annotation.</title>
        <authorList>
            <consortium name="The Broad Institute Genomics Platform"/>
            <consortium name="The Broad Institute Genome Sequencing Center for Infectious Disease"/>
            <person name="Wu L."/>
            <person name="Ma J."/>
        </authorList>
    </citation>
    <scope>NUCLEOTIDE SEQUENCE [LARGE SCALE GENOMIC DNA]</scope>
    <source>
        <strain evidence="2">CCM 8911</strain>
    </source>
</reference>
<dbReference type="EMBL" id="JBHTMO010000035">
    <property type="protein sequence ID" value="MFD1393873.1"/>
    <property type="molecule type" value="Genomic_DNA"/>
</dbReference>
<gene>
    <name evidence="1" type="ORF">ACFQ3L_09880</name>
</gene>
<evidence type="ECO:0000313" key="1">
    <source>
        <dbReference type="EMBL" id="MFD1393873.1"/>
    </source>
</evidence>
<dbReference type="Proteomes" id="UP001597249">
    <property type="component" value="Unassembled WGS sequence"/>
</dbReference>
<dbReference type="Pfam" id="PF06335">
    <property type="entry name" value="DUF1054"/>
    <property type="match status" value="1"/>
</dbReference>
<comment type="caution">
    <text evidence="1">The sequence shown here is derived from an EMBL/GenBank/DDBJ whole genome shotgun (WGS) entry which is preliminary data.</text>
</comment>
<sequence>MFTDQDFTVFDDPTLAGRLGLIRRVLDPKFDQAGGELADLLEEAGVPKLYLHVAKHLRRHKNPPPDTWLALSTSQRGYKMMPHLELGLWDDRLFLWVALLQEAKAASVRVPFDSLRPQMMLLPTDMELAADHTRKEVLPLTLGNFDRVSRRYRTTKAGEFLVGKTYLRSDPLFAAPDELWADLQERTVRLAPVLKRLVAAQSANSFSRGD</sequence>
<protein>
    <submittedName>
        <fullName evidence="1">DUF1054 family protein</fullName>
    </submittedName>
</protein>
<dbReference type="RefSeq" id="WP_125585647.1">
    <property type="nucleotide sequence ID" value="NZ_JBHTMO010000035.1"/>
</dbReference>